<dbReference type="Pfam" id="PF13305">
    <property type="entry name" value="TetR_C_33"/>
    <property type="match status" value="1"/>
</dbReference>
<dbReference type="EMBL" id="JBHTEF010000001">
    <property type="protein sequence ID" value="MFC7580085.1"/>
    <property type="molecule type" value="Genomic_DNA"/>
</dbReference>
<organism evidence="6 7">
    <name type="scientific">Schaalia naturae</name>
    <dbReference type="NCBI Taxonomy" id="635203"/>
    <lineage>
        <taxon>Bacteria</taxon>
        <taxon>Bacillati</taxon>
        <taxon>Actinomycetota</taxon>
        <taxon>Actinomycetes</taxon>
        <taxon>Actinomycetales</taxon>
        <taxon>Actinomycetaceae</taxon>
        <taxon>Schaalia</taxon>
    </lineage>
</organism>
<evidence type="ECO:0000256" key="2">
    <source>
        <dbReference type="ARBA" id="ARBA00023125"/>
    </source>
</evidence>
<dbReference type="InterPro" id="IPR001647">
    <property type="entry name" value="HTH_TetR"/>
</dbReference>
<keyword evidence="1" id="KW-0805">Transcription regulation</keyword>
<dbReference type="InterPro" id="IPR025996">
    <property type="entry name" value="MT1864/Rv1816-like_C"/>
</dbReference>
<evidence type="ECO:0000256" key="1">
    <source>
        <dbReference type="ARBA" id="ARBA00023015"/>
    </source>
</evidence>
<dbReference type="Proteomes" id="UP001596527">
    <property type="component" value="Unassembled WGS sequence"/>
</dbReference>
<comment type="caution">
    <text evidence="6">The sequence shown here is derived from an EMBL/GenBank/DDBJ whole genome shotgun (WGS) entry which is preliminary data.</text>
</comment>
<dbReference type="SUPFAM" id="SSF46689">
    <property type="entry name" value="Homeodomain-like"/>
    <property type="match status" value="1"/>
</dbReference>
<evidence type="ECO:0000256" key="3">
    <source>
        <dbReference type="ARBA" id="ARBA00023163"/>
    </source>
</evidence>
<reference evidence="7" key="1">
    <citation type="journal article" date="2019" name="Int. J. Syst. Evol. Microbiol.">
        <title>The Global Catalogue of Microorganisms (GCM) 10K type strain sequencing project: providing services to taxonomists for standard genome sequencing and annotation.</title>
        <authorList>
            <consortium name="The Broad Institute Genomics Platform"/>
            <consortium name="The Broad Institute Genome Sequencing Center for Infectious Disease"/>
            <person name="Wu L."/>
            <person name="Ma J."/>
        </authorList>
    </citation>
    <scope>NUCLEOTIDE SEQUENCE [LARGE SCALE GENOMIC DNA]</scope>
    <source>
        <strain evidence="7">CCUG 56698</strain>
    </source>
</reference>
<evidence type="ECO:0000313" key="7">
    <source>
        <dbReference type="Proteomes" id="UP001596527"/>
    </source>
</evidence>
<dbReference type="Gene3D" id="1.10.10.60">
    <property type="entry name" value="Homeodomain-like"/>
    <property type="match status" value="1"/>
</dbReference>
<keyword evidence="3" id="KW-0804">Transcription</keyword>
<dbReference type="InterPro" id="IPR036271">
    <property type="entry name" value="Tet_transcr_reg_TetR-rel_C_sf"/>
</dbReference>
<evidence type="ECO:0000256" key="4">
    <source>
        <dbReference type="PROSITE-ProRule" id="PRU00335"/>
    </source>
</evidence>
<dbReference type="PROSITE" id="PS50977">
    <property type="entry name" value="HTH_TETR_2"/>
    <property type="match status" value="1"/>
</dbReference>
<protein>
    <submittedName>
        <fullName evidence="6">TetR/AcrR family transcriptional regulator</fullName>
    </submittedName>
</protein>
<evidence type="ECO:0000313" key="6">
    <source>
        <dbReference type="EMBL" id="MFC7580085.1"/>
    </source>
</evidence>
<dbReference type="Pfam" id="PF00440">
    <property type="entry name" value="TetR_N"/>
    <property type="match status" value="1"/>
</dbReference>
<dbReference type="SUPFAM" id="SSF48498">
    <property type="entry name" value="Tetracyclin repressor-like, C-terminal domain"/>
    <property type="match status" value="1"/>
</dbReference>
<accession>A0ABW2SJM4</accession>
<dbReference type="InterPro" id="IPR009057">
    <property type="entry name" value="Homeodomain-like_sf"/>
</dbReference>
<dbReference type="Gene3D" id="1.10.357.10">
    <property type="entry name" value="Tetracycline Repressor, domain 2"/>
    <property type="match status" value="1"/>
</dbReference>
<gene>
    <name evidence="6" type="ORF">ACFQWG_02460</name>
</gene>
<evidence type="ECO:0000259" key="5">
    <source>
        <dbReference type="PROSITE" id="PS50977"/>
    </source>
</evidence>
<keyword evidence="7" id="KW-1185">Reference proteome</keyword>
<sequence length="177" mass="18818">MSTPDHTSLDAIVAAGRDLLEAGGPDGLTMRAVADRVGVRAPSLYKRVRDKAALRRLVADATADDLAARFEDVSGFPAQILAFRNFAHERPEGFRLLFFSGAASQEGIERASLPVLGLADALSGQEHALEAARLVTAWATGFVSMELAGAFHLGGDLDKAFEFGIERISRALSEPAP</sequence>
<proteinExistence type="predicted"/>
<name>A0ABW2SJM4_9ACTO</name>
<dbReference type="RefSeq" id="WP_380971779.1">
    <property type="nucleotide sequence ID" value="NZ_JBHTEF010000001.1"/>
</dbReference>
<feature type="domain" description="HTH tetR-type" evidence="5">
    <location>
        <begin position="6"/>
        <end position="66"/>
    </location>
</feature>
<keyword evidence="2 4" id="KW-0238">DNA-binding</keyword>
<feature type="DNA-binding region" description="H-T-H motif" evidence="4">
    <location>
        <begin position="29"/>
        <end position="48"/>
    </location>
</feature>